<dbReference type="Pfam" id="PF02371">
    <property type="entry name" value="Transposase_20"/>
    <property type="match status" value="1"/>
</dbReference>
<dbReference type="PANTHER" id="PTHR33055:SF13">
    <property type="entry name" value="TRANSPOSASE"/>
    <property type="match status" value="1"/>
</dbReference>
<evidence type="ECO:0000259" key="3">
    <source>
        <dbReference type="Pfam" id="PF02371"/>
    </source>
</evidence>
<feature type="region of interest" description="Disordered" evidence="1">
    <location>
        <begin position="356"/>
        <end position="381"/>
    </location>
</feature>
<protein>
    <submittedName>
        <fullName evidence="4">IS110 family transposase</fullName>
    </submittedName>
</protein>
<dbReference type="PANTHER" id="PTHR33055">
    <property type="entry name" value="TRANSPOSASE FOR INSERTION SEQUENCE ELEMENT IS1111A"/>
    <property type="match status" value="1"/>
</dbReference>
<dbReference type="EMBL" id="JBHULU010000017">
    <property type="protein sequence ID" value="MFD2514810.1"/>
    <property type="molecule type" value="Genomic_DNA"/>
</dbReference>
<reference evidence="5" key="1">
    <citation type="journal article" date="2019" name="Int. J. Syst. Evol. Microbiol.">
        <title>The Global Catalogue of Microorganisms (GCM) 10K type strain sequencing project: providing services to taxonomists for standard genome sequencing and annotation.</title>
        <authorList>
            <consortium name="The Broad Institute Genomics Platform"/>
            <consortium name="The Broad Institute Genome Sequencing Center for Infectious Disease"/>
            <person name="Wu L."/>
            <person name="Ma J."/>
        </authorList>
    </citation>
    <scope>NUCLEOTIDE SEQUENCE [LARGE SCALE GENOMIC DNA]</scope>
    <source>
        <strain evidence="5">KCTC 42498</strain>
    </source>
</reference>
<dbReference type="Pfam" id="PF01548">
    <property type="entry name" value="DEDD_Tnp_IS110"/>
    <property type="match status" value="1"/>
</dbReference>
<gene>
    <name evidence="4" type="ORF">ACFSRY_13120</name>
</gene>
<evidence type="ECO:0000256" key="1">
    <source>
        <dbReference type="SAM" id="MobiDB-lite"/>
    </source>
</evidence>
<sequence length="381" mass="42751">MEQATRQCVGIDIAKKDFTACVCRLSPQSGLCFSKVATFDNSTRGFNQLLKWARKQTGDSPPITFVMEATGVYYEPLAYHLHKLRQTVSVLLPNKVKHFGKSLNVKSKTDRVDARVFAQLGAERHLPAWQPPAPIFKALRELTRHRTDLKQERTVLLNRLSALLSAHEPQAFVLKSHREMIRKFDTEIAKCEARVKAVLQEEGWLQERVNKLLTIKGVGLMSLVIVLAETQGFALISNAKQLTSYAGFDVVERESGSSVRGKTRISRKGNGRIRAALYFPALAASRHNAALRTVYQRVNTGKASKMVGVVSLQRKLLLLIYSMWKSGTVFQDRSLASGDQERKSLLRHKDEVFENKVGRPAGLPTRDELPSDLSSEALLRQ</sequence>
<evidence type="ECO:0000313" key="5">
    <source>
        <dbReference type="Proteomes" id="UP001597544"/>
    </source>
</evidence>
<dbReference type="NCBIfam" id="NF033542">
    <property type="entry name" value="transpos_IS110"/>
    <property type="match status" value="1"/>
</dbReference>
<proteinExistence type="predicted"/>
<comment type="caution">
    <text evidence="4">The sequence shown here is derived from an EMBL/GenBank/DDBJ whole genome shotgun (WGS) entry which is preliminary data.</text>
</comment>
<keyword evidence="5" id="KW-1185">Reference proteome</keyword>
<dbReference type="InterPro" id="IPR002525">
    <property type="entry name" value="Transp_IS110-like_N"/>
</dbReference>
<feature type="domain" description="Transposase IS110-like N-terminal" evidence="2">
    <location>
        <begin position="9"/>
        <end position="167"/>
    </location>
</feature>
<accession>A0ABW5IPE9</accession>
<organism evidence="4 5">
    <name type="scientific">Pontibacter locisalis</name>
    <dbReference type="NCBI Taxonomy" id="1719035"/>
    <lineage>
        <taxon>Bacteria</taxon>
        <taxon>Pseudomonadati</taxon>
        <taxon>Bacteroidota</taxon>
        <taxon>Cytophagia</taxon>
        <taxon>Cytophagales</taxon>
        <taxon>Hymenobacteraceae</taxon>
        <taxon>Pontibacter</taxon>
    </lineage>
</organism>
<dbReference type="RefSeq" id="WP_377508206.1">
    <property type="nucleotide sequence ID" value="NZ_JBHULU010000017.1"/>
</dbReference>
<feature type="domain" description="Transposase IS116/IS110/IS902 C-terminal" evidence="3">
    <location>
        <begin position="211"/>
        <end position="296"/>
    </location>
</feature>
<dbReference type="InterPro" id="IPR047650">
    <property type="entry name" value="Transpos_IS110"/>
</dbReference>
<name>A0ABW5IPE9_9BACT</name>
<dbReference type="Proteomes" id="UP001597544">
    <property type="component" value="Unassembled WGS sequence"/>
</dbReference>
<evidence type="ECO:0000313" key="4">
    <source>
        <dbReference type="EMBL" id="MFD2514810.1"/>
    </source>
</evidence>
<evidence type="ECO:0000259" key="2">
    <source>
        <dbReference type="Pfam" id="PF01548"/>
    </source>
</evidence>
<dbReference type="InterPro" id="IPR003346">
    <property type="entry name" value="Transposase_20"/>
</dbReference>